<reference evidence="2 3" key="1">
    <citation type="submission" date="2019-09" db="EMBL/GenBank/DDBJ databases">
        <authorList>
            <person name="Christie C.A."/>
            <person name="Diallo A.S."/>
            <person name="Dixon Z."/>
            <person name="McIntosh P.M."/>
            <person name="Murthy K.H."/>
            <person name="Rosen M.G."/>
            <person name="Simpson L.M."/>
            <person name="Koustas K."/>
            <person name="Fogarty M.P."/>
            <person name="Molloy S.D."/>
            <person name="Garlena R.A."/>
            <person name="Russell D.A."/>
            <person name="Pope W.H."/>
            <person name="Jacobs-Sera D."/>
            <person name="Hatfull G.F."/>
        </authorList>
    </citation>
    <scope>NUCLEOTIDE SEQUENCE [LARGE SCALE GENOMIC DNA]</scope>
</reference>
<proteinExistence type="predicted"/>
<dbReference type="Proteomes" id="UP000400849">
    <property type="component" value="Segment"/>
</dbReference>
<protein>
    <recommendedName>
        <fullName evidence="4">Tail assembly chaperone</fullName>
    </recommendedName>
</protein>
<dbReference type="RefSeq" id="YP_010648804.1">
    <property type="nucleotide sequence ID" value="NC_070762.1"/>
</dbReference>
<dbReference type="KEGG" id="vg:77924263"/>
<gene>
    <name evidence="2" type="primary">95</name>
    <name evidence="2" type="ORF">SEA_SIXAMA_95</name>
</gene>
<accession>A0A5Q2F5B5</accession>
<sequence length="146" mass="15907">MTLERKKISFGSRTPQPIAGLDMELNDQVFKVRPKMSGIALLRVISSMEGEDEGAAANAMIDFISSAFLKEDRERGMEYLEFGEPAIELEELKDIVQALITQYTGNFTDPSQSSTSGSADDGSITTAEPYETVSTSQTLTPSDSLL</sequence>
<evidence type="ECO:0000256" key="1">
    <source>
        <dbReference type="SAM" id="MobiDB-lite"/>
    </source>
</evidence>
<evidence type="ECO:0008006" key="4">
    <source>
        <dbReference type="Google" id="ProtNLM"/>
    </source>
</evidence>
<evidence type="ECO:0000313" key="3">
    <source>
        <dbReference type="Proteomes" id="UP000400849"/>
    </source>
</evidence>
<feature type="region of interest" description="Disordered" evidence="1">
    <location>
        <begin position="106"/>
        <end position="146"/>
    </location>
</feature>
<keyword evidence="3" id="KW-1185">Reference proteome</keyword>
<dbReference type="EMBL" id="MN484601">
    <property type="protein sequence ID" value="QGF20274.1"/>
    <property type="molecule type" value="Genomic_DNA"/>
</dbReference>
<dbReference type="GeneID" id="77924263"/>
<organism evidence="2 3">
    <name type="scientific">Gordonia phage Sixama</name>
    <dbReference type="NCBI Taxonomy" id="2653271"/>
    <lineage>
        <taxon>Viruses</taxon>
        <taxon>Duplodnaviria</taxon>
        <taxon>Heunggongvirae</taxon>
        <taxon>Uroviricota</taxon>
        <taxon>Caudoviricetes</taxon>
        <taxon>Sixamavirus</taxon>
        <taxon>Sixamavirus sixama</taxon>
    </lineage>
</organism>
<name>A0A5Q2F5B5_9CAUD</name>
<evidence type="ECO:0000313" key="2">
    <source>
        <dbReference type="EMBL" id="QGF20274.1"/>
    </source>
</evidence>